<evidence type="ECO:0000259" key="5">
    <source>
        <dbReference type="PROSITE" id="PS50865"/>
    </source>
</evidence>
<dbReference type="AlphaFoldDB" id="A0A167K8Q1"/>
<protein>
    <recommendedName>
        <fullName evidence="5">MYND-type domain-containing protein</fullName>
    </recommendedName>
</protein>
<keyword evidence="1" id="KW-0479">Metal-binding</keyword>
<dbReference type="EMBL" id="KV417295">
    <property type="protein sequence ID" value="KZO94389.1"/>
    <property type="molecule type" value="Genomic_DNA"/>
</dbReference>
<sequence length="193" mass="22795">MVDCRWWKYLHVPVRRICIHICRLRDLDHKGERWLLLRWTWSRPSRHLQEPDTPQDMLHLCRLTRVALYLLLGCPLELQEDLRKSPVAHQVRSICDEILVWVEPYFAASQSITPLVLVLDGDSMKATSPLELLDSIRGLEGCGHRGCSKTIETSQLFQCSRCKTVLYCSKIHQKEDWFDSKRPHKAWCYRTPW</sequence>
<keyword evidence="7" id="KW-1185">Reference proteome</keyword>
<dbReference type="Pfam" id="PF01753">
    <property type="entry name" value="zf-MYND"/>
    <property type="match status" value="1"/>
</dbReference>
<dbReference type="GO" id="GO:0008270">
    <property type="term" value="F:zinc ion binding"/>
    <property type="evidence" value="ECO:0007669"/>
    <property type="project" value="UniProtKB-KW"/>
</dbReference>
<dbReference type="STRING" id="1330018.A0A167K8Q1"/>
<evidence type="ECO:0000313" key="6">
    <source>
        <dbReference type="EMBL" id="KZO94389.1"/>
    </source>
</evidence>
<dbReference type="SUPFAM" id="SSF144232">
    <property type="entry name" value="HIT/MYND zinc finger-like"/>
    <property type="match status" value="1"/>
</dbReference>
<evidence type="ECO:0000256" key="1">
    <source>
        <dbReference type="ARBA" id="ARBA00022723"/>
    </source>
</evidence>
<feature type="domain" description="MYND-type" evidence="5">
    <location>
        <begin position="144"/>
        <end position="188"/>
    </location>
</feature>
<dbReference type="PROSITE" id="PS50865">
    <property type="entry name" value="ZF_MYND_2"/>
    <property type="match status" value="1"/>
</dbReference>
<dbReference type="InterPro" id="IPR002893">
    <property type="entry name" value="Znf_MYND"/>
</dbReference>
<accession>A0A167K8Q1</accession>
<evidence type="ECO:0000256" key="3">
    <source>
        <dbReference type="ARBA" id="ARBA00022833"/>
    </source>
</evidence>
<keyword evidence="3" id="KW-0862">Zinc</keyword>
<evidence type="ECO:0000256" key="4">
    <source>
        <dbReference type="PROSITE-ProRule" id="PRU00134"/>
    </source>
</evidence>
<name>A0A167K8Q1_CALVF</name>
<keyword evidence="2 4" id="KW-0863">Zinc-finger</keyword>
<dbReference type="Gene3D" id="6.10.140.2220">
    <property type="match status" value="1"/>
</dbReference>
<gene>
    <name evidence="6" type="ORF">CALVIDRAFT_224203</name>
</gene>
<evidence type="ECO:0000313" key="7">
    <source>
        <dbReference type="Proteomes" id="UP000076738"/>
    </source>
</evidence>
<reference evidence="6 7" key="1">
    <citation type="journal article" date="2016" name="Mol. Biol. Evol.">
        <title>Comparative Genomics of Early-Diverging Mushroom-Forming Fungi Provides Insights into the Origins of Lignocellulose Decay Capabilities.</title>
        <authorList>
            <person name="Nagy L.G."/>
            <person name="Riley R."/>
            <person name="Tritt A."/>
            <person name="Adam C."/>
            <person name="Daum C."/>
            <person name="Floudas D."/>
            <person name="Sun H."/>
            <person name="Yadav J.S."/>
            <person name="Pangilinan J."/>
            <person name="Larsson K.H."/>
            <person name="Matsuura K."/>
            <person name="Barry K."/>
            <person name="Labutti K."/>
            <person name="Kuo R."/>
            <person name="Ohm R.A."/>
            <person name="Bhattacharya S.S."/>
            <person name="Shirouzu T."/>
            <person name="Yoshinaga Y."/>
            <person name="Martin F.M."/>
            <person name="Grigoriev I.V."/>
            <person name="Hibbett D.S."/>
        </authorList>
    </citation>
    <scope>NUCLEOTIDE SEQUENCE [LARGE SCALE GENOMIC DNA]</scope>
    <source>
        <strain evidence="6 7">TUFC12733</strain>
    </source>
</reference>
<dbReference type="OrthoDB" id="5231159at2759"/>
<evidence type="ECO:0000256" key="2">
    <source>
        <dbReference type="ARBA" id="ARBA00022771"/>
    </source>
</evidence>
<organism evidence="6 7">
    <name type="scientific">Calocera viscosa (strain TUFC12733)</name>
    <dbReference type="NCBI Taxonomy" id="1330018"/>
    <lineage>
        <taxon>Eukaryota</taxon>
        <taxon>Fungi</taxon>
        <taxon>Dikarya</taxon>
        <taxon>Basidiomycota</taxon>
        <taxon>Agaricomycotina</taxon>
        <taxon>Dacrymycetes</taxon>
        <taxon>Dacrymycetales</taxon>
        <taxon>Dacrymycetaceae</taxon>
        <taxon>Calocera</taxon>
    </lineage>
</organism>
<proteinExistence type="predicted"/>
<dbReference type="Proteomes" id="UP000076738">
    <property type="component" value="Unassembled WGS sequence"/>
</dbReference>